<evidence type="ECO:0000256" key="1">
    <source>
        <dbReference type="SAM" id="Coils"/>
    </source>
</evidence>
<keyword evidence="4" id="KW-1185">Reference proteome</keyword>
<feature type="region of interest" description="Disordered" evidence="2">
    <location>
        <begin position="1"/>
        <end position="75"/>
    </location>
</feature>
<dbReference type="Proteomes" id="UP001159405">
    <property type="component" value="Unassembled WGS sequence"/>
</dbReference>
<evidence type="ECO:0000256" key="2">
    <source>
        <dbReference type="SAM" id="MobiDB-lite"/>
    </source>
</evidence>
<organism evidence="3 4">
    <name type="scientific">Porites lobata</name>
    <dbReference type="NCBI Taxonomy" id="104759"/>
    <lineage>
        <taxon>Eukaryota</taxon>
        <taxon>Metazoa</taxon>
        <taxon>Cnidaria</taxon>
        <taxon>Anthozoa</taxon>
        <taxon>Hexacorallia</taxon>
        <taxon>Scleractinia</taxon>
        <taxon>Fungiina</taxon>
        <taxon>Poritidae</taxon>
        <taxon>Porites</taxon>
    </lineage>
</organism>
<reference evidence="3 4" key="1">
    <citation type="submission" date="2022-05" db="EMBL/GenBank/DDBJ databases">
        <authorList>
            <consortium name="Genoscope - CEA"/>
            <person name="William W."/>
        </authorList>
    </citation>
    <scope>NUCLEOTIDE SEQUENCE [LARGE SCALE GENOMIC DNA]</scope>
</reference>
<feature type="compositionally biased region" description="Acidic residues" evidence="2">
    <location>
        <begin position="1"/>
        <end position="16"/>
    </location>
</feature>
<proteinExistence type="predicted"/>
<evidence type="ECO:0000313" key="3">
    <source>
        <dbReference type="EMBL" id="CAH3041467.1"/>
    </source>
</evidence>
<accession>A0ABN8N4H4</accession>
<feature type="compositionally biased region" description="Basic and acidic residues" evidence="2">
    <location>
        <begin position="53"/>
        <end position="70"/>
    </location>
</feature>
<keyword evidence="1" id="KW-0175">Coiled coil</keyword>
<comment type="caution">
    <text evidence="3">The sequence shown here is derived from an EMBL/GenBank/DDBJ whole genome shotgun (WGS) entry which is preliminary data.</text>
</comment>
<evidence type="ECO:0000313" key="4">
    <source>
        <dbReference type="Proteomes" id="UP001159405"/>
    </source>
</evidence>
<feature type="region of interest" description="Disordered" evidence="2">
    <location>
        <begin position="553"/>
        <end position="583"/>
    </location>
</feature>
<feature type="coiled-coil region" evidence="1">
    <location>
        <begin position="264"/>
        <end position="291"/>
    </location>
</feature>
<sequence length="607" mass="68841">MAEEDQESHFDDPEEQEPMKVSVTFKPPEPENDEAKLIETSENQTPDALSTPEDPRQADDTRDSDTEDLHLPINPPVTPILSCVVREKVNNECLNTEQPDVLEGWKGYSNNIYIQPILVNHATSDACPYPGNQKTKRRLTSQDLRKQLRLREANTWITKHNERLRSTGSLRSKAHFSIKHDLQDVNELSKQARCNDKEVIKQRKAGGTLHKGFVCRTWAANFLENNATEVEDDEFIPFFVRKYVDNSKSVSAVVKNVITGKSTEKKETLQLESLKRDNKELTESNSNESARKLEITLEEKAFDDENNNTKIEDCTKASPGDFKSLQNISGRFVCGCGGTLAHDMEIKRRAKSTLPTRKYLDHVRSSSFRETHCVALPIKQFPPINPLEDMRKPNSLARIKRGILPARRPHTVDTAMVLKEAIVVNGHCNLPNYNKKSDLPSREFYHERDSVTPSEQYSKDRKLHPGVKFDKNWLGSKHFDEGLKMLCPRSEEGWRVNKTLVKSATSQCAVHDSNKHIQERRGRCRSLSVPPGNNKQSRMSVNKNQNVMYGNIGNRLPLKTPPYSPNGEDNDSGTDSNDTGLGSEIEYAFDGSAKLDIYLQPRGTSFR</sequence>
<name>A0ABN8N4H4_9CNID</name>
<protein>
    <submittedName>
        <fullName evidence="3">Uncharacterized protein</fullName>
    </submittedName>
</protein>
<dbReference type="EMBL" id="CALNXK010000009">
    <property type="protein sequence ID" value="CAH3041467.1"/>
    <property type="molecule type" value="Genomic_DNA"/>
</dbReference>
<gene>
    <name evidence="3" type="ORF">PLOB_00048266</name>
</gene>